<evidence type="ECO:0000256" key="1">
    <source>
        <dbReference type="SAM" id="SignalP"/>
    </source>
</evidence>
<dbReference type="AlphaFoldDB" id="F9WC20"/>
<sequence>MDTCFSLILLFSTFIAAVLYGEHAEPCDCPPSIPTAEVTARVPSRGMATLLVSEAVRCRIRVYMCMGVLHLPFSLLIFTCHCIPSCVNGLFLVLMPRPVLSHFSAPMSVVLSAAQSRRRGRGVEGQDEVPQSMCHSLAATDEGFPI</sequence>
<reference evidence="2 3" key="2">
    <citation type="journal article" date="2012" name="Proc. Natl. Acad. Sci. U.S.A.">
        <title>Antigenic diversity is generated by distinct evolutionary mechanisms in African trypanosome species.</title>
        <authorList>
            <person name="Jackson A.P."/>
            <person name="Berry A."/>
            <person name="Aslett M."/>
            <person name="Allison H.C."/>
            <person name="Burton P."/>
            <person name="Vavrova-Anderson J."/>
            <person name="Brown R."/>
            <person name="Browne H."/>
            <person name="Corton N."/>
            <person name="Hauser H."/>
            <person name="Gamble J."/>
            <person name="Gilderthorp R."/>
            <person name="Marcello L."/>
            <person name="McQuillan J."/>
            <person name="Otto T.D."/>
            <person name="Quail M.A."/>
            <person name="Sanders M.J."/>
            <person name="van Tonder A."/>
            <person name="Ginger M.L."/>
            <person name="Field M.C."/>
            <person name="Barry J.D."/>
            <person name="Hertz-Fowler C."/>
            <person name="Berriman M."/>
        </authorList>
    </citation>
    <scope>NUCLEOTIDE SEQUENCE [LARGE SCALE GENOMIC DNA]</scope>
    <source>
        <strain evidence="2 3">IL3000</strain>
    </source>
</reference>
<keyword evidence="1" id="KW-0732">Signal</keyword>
<comment type="caution">
    <text evidence="2">The sequence shown here is derived from an EMBL/GenBank/DDBJ whole genome shotgun (WGS) entry which is preliminary data.</text>
</comment>
<name>F9WC20_TRYCI</name>
<organism evidence="2 3">
    <name type="scientific">Trypanosoma congolense (strain IL3000)</name>
    <dbReference type="NCBI Taxonomy" id="1068625"/>
    <lineage>
        <taxon>Eukaryota</taxon>
        <taxon>Discoba</taxon>
        <taxon>Euglenozoa</taxon>
        <taxon>Kinetoplastea</taxon>
        <taxon>Metakinetoplastina</taxon>
        <taxon>Trypanosomatida</taxon>
        <taxon>Trypanosomatidae</taxon>
        <taxon>Trypanosoma</taxon>
        <taxon>Nannomonas</taxon>
    </lineage>
</organism>
<proteinExistence type="predicted"/>
<evidence type="ECO:0008006" key="4">
    <source>
        <dbReference type="Google" id="ProtNLM"/>
    </source>
</evidence>
<evidence type="ECO:0000313" key="3">
    <source>
        <dbReference type="Proteomes" id="UP000000702"/>
    </source>
</evidence>
<dbReference type="EMBL" id="CAEQ01001654">
    <property type="protein sequence ID" value="CCD14807.1"/>
    <property type="molecule type" value="Genomic_DNA"/>
</dbReference>
<keyword evidence="3" id="KW-1185">Reference proteome</keyword>
<accession>F9WC20</accession>
<gene>
    <name evidence="2" type="ORF">TCIL3000_0_05650</name>
</gene>
<evidence type="ECO:0000313" key="2">
    <source>
        <dbReference type="EMBL" id="CCD14807.1"/>
    </source>
</evidence>
<dbReference type="Proteomes" id="UP000000702">
    <property type="component" value="Unassembled WGS sequence"/>
</dbReference>
<reference evidence="3" key="1">
    <citation type="submission" date="2011-07" db="EMBL/GenBank/DDBJ databases">
        <title>Divergent evolution of antigenic variation in African trypanosomes.</title>
        <authorList>
            <person name="Jackson A.P."/>
            <person name="Berry A."/>
            <person name="Allison H.C."/>
            <person name="Burton P."/>
            <person name="Anderson J."/>
            <person name="Aslett M."/>
            <person name="Brown R."/>
            <person name="Corton N."/>
            <person name="Harris D."/>
            <person name="Hauser H."/>
            <person name="Gamble J."/>
            <person name="Gilderthorp R."/>
            <person name="McQuillan J."/>
            <person name="Quail M.A."/>
            <person name="Sanders M."/>
            <person name="Van Tonder A."/>
            <person name="Ginger M.L."/>
            <person name="Donelson J.E."/>
            <person name="Field M.C."/>
            <person name="Barry J.D."/>
            <person name="Berriman M."/>
            <person name="Hertz-Fowler C."/>
        </authorList>
    </citation>
    <scope>NUCLEOTIDE SEQUENCE [LARGE SCALE GENOMIC DNA]</scope>
    <source>
        <strain evidence="3">IL3000</strain>
    </source>
</reference>
<feature type="signal peptide" evidence="1">
    <location>
        <begin position="1"/>
        <end position="24"/>
    </location>
</feature>
<protein>
    <recommendedName>
        <fullName evidence="4">T. congolense-specific, cell surface-expressed gene family</fullName>
    </recommendedName>
</protein>
<feature type="chain" id="PRO_5003390131" description="T. congolense-specific, cell surface-expressed gene family" evidence="1">
    <location>
        <begin position="25"/>
        <end position="146"/>
    </location>
</feature>